<accession>A0ABP8IL49</accession>
<dbReference type="RefSeq" id="WP_345236875.1">
    <property type="nucleotide sequence ID" value="NZ_BAABGZ010000064.1"/>
</dbReference>
<organism evidence="1 2">
    <name type="scientific">Hymenobacter saemangeumensis</name>
    <dbReference type="NCBI Taxonomy" id="1084522"/>
    <lineage>
        <taxon>Bacteria</taxon>
        <taxon>Pseudomonadati</taxon>
        <taxon>Bacteroidota</taxon>
        <taxon>Cytophagia</taxon>
        <taxon>Cytophagales</taxon>
        <taxon>Hymenobacteraceae</taxon>
        <taxon>Hymenobacter</taxon>
    </lineage>
</organism>
<evidence type="ECO:0008006" key="3">
    <source>
        <dbReference type="Google" id="ProtNLM"/>
    </source>
</evidence>
<keyword evidence="2" id="KW-1185">Reference proteome</keyword>
<comment type="caution">
    <text evidence="1">The sequence shown here is derived from an EMBL/GenBank/DDBJ whole genome shotgun (WGS) entry which is preliminary data.</text>
</comment>
<gene>
    <name evidence="1" type="ORF">GCM10023185_29680</name>
</gene>
<evidence type="ECO:0000313" key="1">
    <source>
        <dbReference type="EMBL" id="GAA4362095.1"/>
    </source>
</evidence>
<protein>
    <recommendedName>
        <fullName evidence="3">Virion structural protein</fullName>
    </recommendedName>
</protein>
<dbReference type="Proteomes" id="UP001501153">
    <property type="component" value="Unassembled WGS sequence"/>
</dbReference>
<dbReference type="EMBL" id="BAABGZ010000064">
    <property type="protein sequence ID" value="GAA4362095.1"/>
    <property type="molecule type" value="Genomic_DNA"/>
</dbReference>
<reference evidence="2" key="1">
    <citation type="journal article" date="2019" name="Int. J. Syst. Evol. Microbiol.">
        <title>The Global Catalogue of Microorganisms (GCM) 10K type strain sequencing project: providing services to taxonomists for standard genome sequencing and annotation.</title>
        <authorList>
            <consortium name="The Broad Institute Genomics Platform"/>
            <consortium name="The Broad Institute Genome Sequencing Center for Infectious Disease"/>
            <person name="Wu L."/>
            <person name="Ma J."/>
        </authorList>
    </citation>
    <scope>NUCLEOTIDE SEQUENCE [LARGE SCALE GENOMIC DNA]</scope>
    <source>
        <strain evidence="2">JCM 17923</strain>
    </source>
</reference>
<evidence type="ECO:0000313" key="2">
    <source>
        <dbReference type="Proteomes" id="UP001501153"/>
    </source>
</evidence>
<sequence length="742" mass="82699">MQANEILVNGQLLDLDSESASSFLMTYQANDRTKPESVQSDYSPEFSAPATQRNMRIFGTAATAQNTAGAPYRRLPAVLVSGGVETMPTGELYVKGYQAGRYQLQFFAGNRRFVQSLNHPNGDPKKLSDLDLDRFSHLWTPANIVARLGFDFWQANGYGYELYDRGKELKLDEVDPYDLYPSVSARLVWEQILSEAGFEATNLQITEPLFAALNIPTAKPYEFSSDYRAERALVAGWRYQDGQMFRRRAEFGPIAWPFNFTAENPYTSPTAATFNNGEYTVSTLALYSITASLEVVLSCAPSPARGEVSAKVAIQVNGNQVGTAGEIRVGNYTRTTLTASAKEILLQPGDVVRVIVQGDEWQTFGGGPTNPFWQVGTSRPFIVNADGSMVEFGPPYNPSLYRIDIVNQFKVEMLGAFPRGGLVRLSDWLPSEMTQWEFVKTLIGLMGLTVQVDRYDPFLYLSTGGRVLANVSGRVLDWSAKLDRAPSFEGVADRETVFRFGEFARRNEFKWKEDETVTAGYGDGALLMEDETLPAASTLIELPFAASEESTIISGLLSIRGYRRRNPDPAVAAEYDLLSPQPRLVLRTDAPVFNIKVAMVPRRVAGSTVDGVFYPNDIPPVLQDAATSASYFAAPTASFDLDAQRTLLPRFWPDLAACLKETRFLKEWLRLTPRDIAELDFARPVWIEQLGDFFLVNKVNEYDPSRSVAVELIRLHPTLIPPPALGTGFEFYHEEFDGLEFF</sequence>
<name>A0ABP8IL49_9BACT</name>
<proteinExistence type="predicted"/>